<dbReference type="OrthoDB" id="446723at2759"/>
<comment type="caution">
    <text evidence="1">The sequence shown here is derived from an EMBL/GenBank/DDBJ whole genome shotgun (WGS) entry which is preliminary data.</text>
</comment>
<reference evidence="1" key="1">
    <citation type="submission" date="2018-11" db="EMBL/GenBank/DDBJ databases">
        <authorList>
            <consortium name="Pathogen Informatics"/>
        </authorList>
    </citation>
    <scope>NUCLEOTIDE SEQUENCE</scope>
</reference>
<dbReference type="AlphaFoldDB" id="A0A448X161"/>
<evidence type="ECO:0008006" key="3">
    <source>
        <dbReference type="Google" id="ProtNLM"/>
    </source>
</evidence>
<dbReference type="SUPFAM" id="SSF53474">
    <property type="entry name" value="alpha/beta-Hydrolases"/>
    <property type="match status" value="1"/>
</dbReference>
<organism evidence="1 2">
    <name type="scientific">Protopolystoma xenopodis</name>
    <dbReference type="NCBI Taxonomy" id="117903"/>
    <lineage>
        <taxon>Eukaryota</taxon>
        <taxon>Metazoa</taxon>
        <taxon>Spiralia</taxon>
        <taxon>Lophotrochozoa</taxon>
        <taxon>Platyhelminthes</taxon>
        <taxon>Monogenea</taxon>
        <taxon>Polyopisthocotylea</taxon>
        <taxon>Polystomatidea</taxon>
        <taxon>Polystomatidae</taxon>
        <taxon>Protopolystoma</taxon>
    </lineage>
</organism>
<proteinExistence type="predicted"/>
<dbReference type="Gene3D" id="3.40.50.1820">
    <property type="entry name" value="alpha/beta hydrolase"/>
    <property type="match status" value="1"/>
</dbReference>
<accession>A0A448X161</accession>
<sequence length="259" mass="28759">MARAHRILSPTLIIHGIQDDVISHLHARELYLAIPNKLQPLFLPEAGHNDCEIFEEYLIRLEYFVAIELYPAHLGTAGFNSDYGGHQLLYNEGVWNRAVTTSQPTMSTSVVHSPNVFDTEPHCISTPPALFTGSGIHSMSPPALTRFPKLAKSPFNSKPSIPKLASNCQWSHSNIYKQSQSPASLQDFDVDDQGLDSDCLSVCWNTVATTSTSVTLSFSTHEKDTSEKVPPLNPLSNLNYLMLPLVLSFITCLYKSRPF</sequence>
<name>A0A448X161_9PLAT</name>
<dbReference type="InterPro" id="IPR029058">
    <property type="entry name" value="AB_hydrolase_fold"/>
</dbReference>
<protein>
    <recommendedName>
        <fullName evidence="3">Serine aminopeptidase S33 domain-containing protein</fullName>
    </recommendedName>
</protein>
<evidence type="ECO:0000313" key="2">
    <source>
        <dbReference type="Proteomes" id="UP000784294"/>
    </source>
</evidence>
<gene>
    <name evidence="1" type="ORF">PXEA_LOCUS18601</name>
</gene>
<keyword evidence="2" id="KW-1185">Reference proteome</keyword>
<dbReference type="Proteomes" id="UP000784294">
    <property type="component" value="Unassembled WGS sequence"/>
</dbReference>
<evidence type="ECO:0000313" key="1">
    <source>
        <dbReference type="EMBL" id="VEL25161.1"/>
    </source>
</evidence>
<dbReference type="EMBL" id="CAAALY010072032">
    <property type="protein sequence ID" value="VEL25161.1"/>
    <property type="molecule type" value="Genomic_DNA"/>
</dbReference>